<evidence type="ECO:0000259" key="8">
    <source>
        <dbReference type="PROSITE" id="PS51007"/>
    </source>
</evidence>
<evidence type="ECO:0000256" key="6">
    <source>
        <dbReference type="ARBA" id="ARBA00023004"/>
    </source>
</evidence>
<dbReference type="GO" id="GO:0004130">
    <property type="term" value="F:cytochrome-c peroxidase activity"/>
    <property type="evidence" value="ECO:0007669"/>
    <property type="project" value="TreeGrafter"/>
</dbReference>
<comment type="subcellular location">
    <subcellularLocation>
        <location evidence="1">Cell envelope</location>
    </subcellularLocation>
</comment>
<dbReference type="PROSITE" id="PS51007">
    <property type="entry name" value="CYTC"/>
    <property type="match status" value="1"/>
</dbReference>
<dbReference type="GO" id="GO:0030313">
    <property type="term" value="C:cell envelope"/>
    <property type="evidence" value="ECO:0007669"/>
    <property type="project" value="UniProtKB-SubCell"/>
</dbReference>
<keyword evidence="6 7" id="KW-0408">Iron</keyword>
<keyword evidence="5" id="KW-0560">Oxidoreductase</keyword>
<evidence type="ECO:0000256" key="1">
    <source>
        <dbReference type="ARBA" id="ARBA00004196"/>
    </source>
</evidence>
<evidence type="ECO:0000313" key="9">
    <source>
        <dbReference type="EMBL" id="OAI22483.1"/>
    </source>
</evidence>
<dbReference type="InterPro" id="IPR009056">
    <property type="entry name" value="Cyt_c-like_dom"/>
</dbReference>
<dbReference type="AlphaFoldDB" id="A0A177NYZ9"/>
<comment type="caution">
    <text evidence="9">The sequence shown here is derived from an EMBL/GenBank/DDBJ whole genome shotgun (WGS) entry which is preliminary data.</text>
</comment>
<accession>A0A177NYZ9</accession>
<keyword evidence="10" id="KW-1185">Reference proteome</keyword>
<dbReference type="EMBL" id="LUUK01000078">
    <property type="protein sequence ID" value="OAI22483.1"/>
    <property type="molecule type" value="Genomic_DNA"/>
</dbReference>
<dbReference type="GO" id="GO:0046872">
    <property type="term" value="F:metal ion binding"/>
    <property type="evidence" value="ECO:0007669"/>
    <property type="project" value="UniProtKB-KW"/>
</dbReference>
<dbReference type="Gene3D" id="1.10.760.10">
    <property type="entry name" value="Cytochrome c-like domain"/>
    <property type="match status" value="2"/>
</dbReference>
<evidence type="ECO:0000256" key="3">
    <source>
        <dbReference type="ARBA" id="ARBA00022723"/>
    </source>
</evidence>
<dbReference type="Pfam" id="PF03150">
    <property type="entry name" value="CCP_MauG"/>
    <property type="match status" value="1"/>
</dbReference>
<evidence type="ECO:0000256" key="5">
    <source>
        <dbReference type="ARBA" id="ARBA00023002"/>
    </source>
</evidence>
<dbReference type="InterPro" id="IPR004852">
    <property type="entry name" value="Di-haem_cyt_c_peroxidsae"/>
</dbReference>
<dbReference type="InterPro" id="IPR051395">
    <property type="entry name" value="Cytochrome_c_Peroxidase/MauG"/>
</dbReference>
<dbReference type="GO" id="GO:0009055">
    <property type="term" value="F:electron transfer activity"/>
    <property type="evidence" value="ECO:0007669"/>
    <property type="project" value="InterPro"/>
</dbReference>
<keyword evidence="3 7" id="KW-0479">Metal-binding</keyword>
<evidence type="ECO:0000256" key="2">
    <source>
        <dbReference type="ARBA" id="ARBA00022617"/>
    </source>
</evidence>
<dbReference type="InterPro" id="IPR036909">
    <property type="entry name" value="Cyt_c-like_dom_sf"/>
</dbReference>
<feature type="domain" description="Cytochrome c" evidence="8">
    <location>
        <begin position="245"/>
        <end position="398"/>
    </location>
</feature>
<dbReference type="PANTHER" id="PTHR30600:SF10">
    <property type="entry name" value="BLL6722 PROTEIN"/>
    <property type="match status" value="1"/>
</dbReference>
<name>A0A177NYZ9_9GAMM</name>
<evidence type="ECO:0000256" key="4">
    <source>
        <dbReference type="ARBA" id="ARBA00022729"/>
    </source>
</evidence>
<sequence length="411" mass="44677">MAGGWTLLLVLSATNAGAIDSGLWSDSELTALRSLALSSLPPLPADPSNRFADDPAAAALGRRWFFDQGLSSNGKVACASCHDPDRDFQDGRDLAKGVGRTNRRAMPLTGMAYSPWLFWDGRKDSQWAQALGPLENPNEHNLTRGGCAKWVLAHYRSEYRAVFGEPPDLSALPDNAGPLGDKRARRAWIGLDDSARDAVNRVFANVGKAIAAFERRIAWNESRFDAYVRALGEQAPATPENSLSSEEIAGLKLFIGKAHCVECHRGPLFTDLDFHNTGVPARPGLPKDLGRLTGAEQVVADEFNCLGGYSDASPEQCRELNFINKGERRLLRAYKPPSLRNVAQRPPYMHAGQFASLEAVIGHYNRAPAAPAGRSEIKPLHLKPAEMRQLAAFLNTLSGTIDSPADARSLD</sequence>
<gene>
    <name evidence="9" type="ORF">A1355_01970</name>
</gene>
<dbReference type="PANTHER" id="PTHR30600">
    <property type="entry name" value="CYTOCHROME C PEROXIDASE-RELATED"/>
    <property type="match status" value="1"/>
</dbReference>
<protein>
    <recommendedName>
        <fullName evidence="8">Cytochrome c domain-containing protein</fullName>
    </recommendedName>
</protein>
<organism evidence="9 10">
    <name type="scientific">Methylomonas koyamae</name>
    <dbReference type="NCBI Taxonomy" id="702114"/>
    <lineage>
        <taxon>Bacteria</taxon>
        <taxon>Pseudomonadati</taxon>
        <taxon>Pseudomonadota</taxon>
        <taxon>Gammaproteobacteria</taxon>
        <taxon>Methylococcales</taxon>
        <taxon>Methylococcaceae</taxon>
        <taxon>Methylomonas</taxon>
    </lineage>
</organism>
<dbReference type="STRING" id="702114.A1355_01970"/>
<evidence type="ECO:0000313" key="10">
    <source>
        <dbReference type="Proteomes" id="UP000077628"/>
    </source>
</evidence>
<keyword evidence="2 7" id="KW-0349">Heme</keyword>
<dbReference type="Proteomes" id="UP000077628">
    <property type="component" value="Unassembled WGS sequence"/>
</dbReference>
<evidence type="ECO:0000256" key="7">
    <source>
        <dbReference type="PROSITE-ProRule" id="PRU00433"/>
    </source>
</evidence>
<dbReference type="SUPFAM" id="SSF46626">
    <property type="entry name" value="Cytochrome c"/>
    <property type="match status" value="2"/>
</dbReference>
<reference evidence="10" key="1">
    <citation type="submission" date="2016-03" db="EMBL/GenBank/DDBJ databases">
        <authorList>
            <person name="Heylen K."/>
            <person name="De Vos P."/>
            <person name="Vekeman B."/>
        </authorList>
    </citation>
    <scope>NUCLEOTIDE SEQUENCE [LARGE SCALE GENOMIC DNA]</scope>
    <source>
        <strain evidence="10">R-45383</strain>
    </source>
</reference>
<dbReference type="GO" id="GO:0020037">
    <property type="term" value="F:heme binding"/>
    <property type="evidence" value="ECO:0007669"/>
    <property type="project" value="InterPro"/>
</dbReference>
<proteinExistence type="predicted"/>
<keyword evidence="4" id="KW-0732">Signal</keyword>